<sequence>MWPAREGARVTDARLAAVEGERGLVLPHEDVSDMRWQKGSDRDRWLRGTRRHQSFRAAQA</sequence>
<keyword evidence="2" id="KW-1185">Reference proteome</keyword>
<dbReference type="EMBL" id="JNAD02000015">
    <property type="protein sequence ID" value="RKM92016.1"/>
    <property type="molecule type" value="Genomic_DNA"/>
</dbReference>
<accession>A0A420UWV6</accession>
<name>A0A420UWV6_9ACTN</name>
<dbReference type="Proteomes" id="UP000028058">
    <property type="component" value="Unassembled WGS sequence"/>
</dbReference>
<protein>
    <submittedName>
        <fullName evidence="1">Uncharacterized protein</fullName>
    </submittedName>
</protein>
<evidence type="ECO:0000313" key="1">
    <source>
        <dbReference type="EMBL" id="RKM92016.1"/>
    </source>
</evidence>
<dbReference type="AlphaFoldDB" id="A0A420UWV6"/>
<proteinExistence type="predicted"/>
<reference evidence="1 2" key="1">
    <citation type="journal article" date="2014" name="Genome Announc.">
        <title>Draft Genome Sequence of Streptomyces fradiae ATCC 19609, a Strain Highly Sensitive to Antibiotics.</title>
        <authorList>
            <person name="Bekker O.B."/>
            <person name="Klimina K.M."/>
            <person name="Vatlin A.A."/>
            <person name="Zakharevich N.V."/>
            <person name="Kasianov A.S."/>
            <person name="Danilenko V.N."/>
        </authorList>
    </citation>
    <scope>NUCLEOTIDE SEQUENCE [LARGE SCALE GENOMIC DNA]</scope>
    <source>
        <strain evidence="1 2">ATCC 19609</strain>
    </source>
</reference>
<organism evidence="1 2">
    <name type="scientific">Streptomyces xinghaiensis</name>
    <dbReference type="NCBI Taxonomy" id="1038928"/>
    <lineage>
        <taxon>Bacteria</taxon>
        <taxon>Bacillati</taxon>
        <taxon>Actinomycetota</taxon>
        <taxon>Actinomycetes</taxon>
        <taxon>Kitasatosporales</taxon>
        <taxon>Streptomycetaceae</taxon>
        <taxon>Streptomyces</taxon>
    </lineage>
</organism>
<evidence type="ECO:0000313" key="2">
    <source>
        <dbReference type="Proteomes" id="UP000028058"/>
    </source>
</evidence>
<gene>
    <name evidence="1" type="ORF">SFRA_026620</name>
</gene>
<comment type="caution">
    <text evidence="1">The sequence shown here is derived from an EMBL/GenBank/DDBJ whole genome shotgun (WGS) entry which is preliminary data.</text>
</comment>